<sequence>MNGQLSSTVVPFVSGIGRREEAILAMPYIMPRVVPDQKAKFENDEFFRKLGRECEIKYTGFRDRSHEERVVRFQADLREGHAEIAFVATGTNLALQFSPSADKAPSKEYVDFEKEPGKVHLQARFILNGVCVRWKGWIDLQRLDGIGSIEFDEEKAKIEEQQMKEAMEQATRRQREFEERQQAHRDQMERRAEEEAEVGPSAFMRRHLHQPSPSASSSD</sequence>
<evidence type="ECO:0000313" key="11">
    <source>
        <dbReference type="Proteomes" id="UP000515135"/>
    </source>
</evidence>
<name>A0A6P4Z6A3_BRABE</name>
<dbReference type="Proteomes" id="UP000515135">
    <property type="component" value="Unplaced"/>
</dbReference>
<dbReference type="InterPro" id="IPR003417">
    <property type="entry name" value="CBF_beta"/>
</dbReference>
<proteinExistence type="inferred from homology"/>
<dbReference type="InterPro" id="IPR036552">
    <property type="entry name" value="CBF_bsu_sf"/>
</dbReference>
<evidence type="ECO:0000256" key="7">
    <source>
        <dbReference type="ARBA" id="ARBA00077129"/>
    </source>
</evidence>
<dbReference type="Pfam" id="PF02312">
    <property type="entry name" value="CBF_beta"/>
    <property type="match status" value="1"/>
</dbReference>
<evidence type="ECO:0000256" key="8">
    <source>
        <dbReference type="ARBA" id="ARBA00077926"/>
    </source>
</evidence>
<protein>
    <recommendedName>
        <fullName evidence="6">Core-binding factor subunit beta</fullName>
    </recommendedName>
    <alternativeName>
        <fullName evidence="8">Polyomavirus enhancer-binding protein 2 beta subunit</fullName>
    </alternativeName>
    <alternativeName>
        <fullName evidence="7">SL3-3 enhancer factor 1 subunit beta</fullName>
    </alternativeName>
    <alternativeName>
        <fullName evidence="9">SL3/AKV core-binding factor beta subunit</fullName>
    </alternativeName>
</protein>
<dbReference type="OrthoDB" id="10026505at2759"/>
<evidence type="ECO:0000256" key="1">
    <source>
        <dbReference type="ARBA" id="ARBA00004123"/>
    </source>
</evidence>
<comment type="function">
    <text evidence="4">Forms the heterodimeric complex core-binding factor (CBF) with RUNX family proteins (RUNX1, RUNX2, and RUNX3). RUNX members modulate the transcription of their target genes through recognizing the core consensus binding sequence 5'-TGTGGT-3', or very rarely, 5'-TGCGGT-3', within their regulatory regions via their runt domain, while CBFB is a non-DNA-binding regulatory subunit that allosterically enhances the sequence-specific DNA-binding capacity of RUNX. The heterodimers bind to the core site of a number of enhancers and promoters, including murine leukemia virus, polyomavirus enhancer, T-cell receptor enhancers, LCK, IL3 and GM-CSF promoters. CBF complexes repress ZBTB7B transcription factor during cytotoxic (CD8+) T cell development. They bind to RUNX-binding sequence within the ZBTB7B locus acting as transcriptional silencer and allowing for cytotoxic T cell differentiation.</text>
</comment>
<comment type="subcellular location">
    <subcellularLocation>
        <location evidence="1">Nucleus</location>
    </subcellularLocation>
</comment>
<evidence type="ECO:0000256" key="6">
    <source>
        <dbReference type="ARBA" id="ARBA00074647"/>
    </source>
</evidence>
<dbReference type="GeneID" id="109473814"/>
<dbReference type="GO" id="GO:0043565">
    <property type="term" value="F:sequence-specific DNA binding"/>
    <property type="evidence" value="ECO:0007669"/>
    <property type="project" value="TreeGrafter"/>
</dbReference>
<dbReference type="KEGG" id="bbel:109473814"/>
<keyword evidence="11" id="KW-1185">Reference proteome</keyword>
<feature type="region of interest" description="Disordered" evidence="10">
    <location>
        <begin position="161"/>
        <end position="219"/>
    </location>
</feature>
<comment type="subunit">
    <text evidence="5">Heterodimer with RUNX1, RUNX2 and RUNX3. Interacts with COPRS. Found in a complex with PRMT5 and RUNX1.</text>
</comment>
<dbReference type="Gene3D" id="2.40.250.10">
    <property type="entry name" value="Core binding factor, beta subunit"/>
    <property type="match status" value="1"/>
</dbReference>
<evidence type="ECO:0000313" key="12">
    <source>
        <dbReference type="RefSeq" id="XP_019629454.1"/>
    </source>
</evidence>
<dbReference type="PANTHER" id="PTHR10276">
    <property type="entry name" value="CORE-BINDING FACTOR, BETA SUBUNIT"/>
    <property type="match status" value="1"/>
</dbReference>
<dbReference type="PANTHER" id="PTHR10276:SF3">
    <property type="entry name" value="CORE-BINDING FACTOR SUBUNIT BETA"/>
    <property type="match status" value="1"/>
</dbReference>
<dbReference type="RefSeq" id="XP_019629454.1">
    <property type="nucleotide sequence ID" value="XM_019773895.1"/>
</dbReference>
<evidence type="ECO:0000256" key="3">
    <source>
        <dbReference type="ARBA" id="ARBA00025734"/>
    </source>
</evidence>
<evidence type="ECO:0000256" key="4">
    <source>
        <dbReference type="ARBA" id="ARBA00056501"/>
    </source>
</evidence>
<reference evidence="12" key="1">
    <citation type="submission" date="2025-08" db="UniProtKB">
        <authorList>
            <consortium name="RefSeq"/>
        </authorList>
    </citation>
    <scope>IDENTIFICATION</scope>
    <source>
        <tissue evidence="12">Gonad</tissue>
    </source>
</reference>
<accession>A0A6P4Z6A3</accession>
<dbReference type="AlphaFoldDB" id="A0A6P4Z6A3"/>
<dbReference type="SUPFAM" id="SSF50723">
    <property type="entry name" value="Core binding factor beta, CBF"/>
    <property type="match status" value="1"/>
</dbReference>
<dbReference type="GO" id="GO:0006357">
    <property type="term" value="P:regulation of transcription by RNA polymerase II"/>
    <property type="evidence" value="ECO:0007669"/>
    <property type="project" value="TreeGrafter"/>
</dbReference>
<evidence type="ECO:0000256" key="10">
    <source>
        <dbReference type="SAM" id="MobiDB-lite"/>
    </source>
</evidence>
<dbReference type="FunFam" id="2.40.250.10:FF:000001">
    <property type="entry name" value="Core-binding factor subunit beta"/>
    <property type="match status" value="1"/>
</dbReference>
<gene>
    <name evidence="12" type="primary">LOC109473814</name>
</gene>
<evidence type="ECO:0000256" key="5">
    <source>
        <dbReference type="ARBA" id="ARBA00065003"/>
    </source>
</evidence>
<evidence type="ECO:0000256" key="9">
    <source>
        <dbReference type="ARBA" id="ARBA00082632"/>
    </source>
</evidence>
<organism evidence="11 12">
    <name type="scientific">Branchiostoma belcheri</name>
    <name type="common">Amphioxus</name>
    <dbReference type="NCBI Taxonomy" id="7741"/>
    <lineage>
        <taxon>Eukaryota</taxon>
        <taxon>Metazoa</taxon>
        <taxon>Chordata</taxon>
        <taxon>Cephalochordata</taxon>
        <taxon>Leptocardii</taxon>
        <taxon>Amphioxiformes</taxon>
        <taxon>Branchiostomatidae</taxon>
        <taxon>Branchiostoma</taxon>
    </lineage>
</organism>
<dbReference type="GO" id="GO:0003713">
    <property type="term" value="F:transcription coactivator activity"/>
    <property type="evidence" value="ECO:0007669"/>
    <property type="project" value="InterPro"/>
</dbReference>
<evidence type="ECO:0000256" key="2">
    <source>
        <dbReference type="ARBA" id="ARBA00023242"/>
    </source>
</evidence>
<comment type="similarity">
    <text evidence="3">Belongs to the CBF-beta family.</text>
</comment>
<feature type="compositionally biased region" description="Basic and acidic residues" evidence="10">
    <location>
        <begin position="161"/>
        <end position="193"/>
    </location>
</feature>
<keyword evidence="2" id="KW-0539">Nucleus</keyword>
<dbReference type="GO" id="GO:0016513">
    <property type="term" value="C:core-binding factor complex"/>
    <property type="evidence" value="ECO:0007669"/>
    <property type="project" value="TreeGrafter"/>
</dbReference>